<organism evidence="11 12">
    <name type="scientific">Oesophagostomum dentatum</name>
    <name type="common">Nodular worm</name>
    <dbReference type="NCBI Taxonomy" id="61180"/>
    <lineage>
        <taxon>Eukaryota</taxon>
        <taxon>Metazoa</taxon>
        <taxon>Ecdysozoa</taxon>
        <taxon>Nematoda</taxon>
        <taxon>Chromadorea</taxon>
        <taxon>Rhabditida</taxon>
        <taxon>Rhabditina</taxon>
        <taxon>Rhabditomorpha</taxon>
        <taxon>Strongyloidea</taxon>
        <taxon>Strongylidae</taxon>
        <taxon>Oesophagostomum</taxon>
    </lineage>
</organism>
<evidence type="ECO:0000256" key="9">
    <source>
        <dbReference type="ARBA" id="ARBA00023136"/>
    </source>
</evidence>
<reference evidence="11 12" key="1">
    <citation type="submission" date="2014-03" db="EMBL/GenBank/DDBJ databases">
        <title>Draft genome of the hookworm Oesophagostomum dentatum.</title>
        <authorList>
            <person name="Mitreva M."/>
        </authorList>
    </citation>
    <scope>NUCLEOTIDE SEQUENCE [LARGE SCALE GENOMIC DNA]</scope>
    <source>
        <strain evidence="11 12">OD-Hann</strain>
    </source>
</reference>
<keyword evidence="6" id="KW-0812">Transmembrane</keyword>
<dbReference type="EC" id="2.4.1.17" evidence="3"/>
<evidence type="ECO:0000256" key="4">
    <source>
        <dbReference type="ARBA" id="ARBA00022676"/>
    </source>
</evidence>
<gene>
    <name evidence="11" type="ORF">OESDEN_03544</name>
</gene>
<dbReference type="FunFam" id="3.40.50.2000:FF:000204">
    <property type="entry name" value="UDP-glucuronosyltransferase"/>
    <property type="match status" value="1"/>
</dbReference>
<keyword evidence="8" id="KW-1133">Transmembrane helix</keyword>
<evidence type="ECO:0000313" key="11">
    <source>
        <dbReference type="EMBL" id="KHJ96488.1"/>
    </source>
</evidence>
<evidence type="ECO:0000256" key="10">
    <source>
        <dbReference type="ARBA" id="ARBA00047475"/>
    </source>
</evidence>
<evidence type="ECO:0000256" key="3">
    <source>
        <dbReference type="ARBA" id="ARBA00012544"/>
    </source>
</evidence>
<keyword evidence="4" id="KW-0328">Glycosyltransferase</keyword>
<dbReference type="GO" id="GO:0015020">
    <property type="term" value="F:glucuronosyltransferase activity"/>
    <property type="evidence" value="ECO:0007669"/>
    <property type="project" value="UniProtKB-EC"/>
</dbReference>
<evidence type="ECO:0000313" key="12">
    <source>
        <dbReference type="Proteomes" id="UP000053660"/>
    </source>
</evidence>
<keyword evidence="9" id="KW-0472">Membrane</keyword>
<comment type="subcellular location">
    <subcellularLocation>
        <location evidence="1">Membrane</location>
        <topology evidence="1">Single-pass membrane protein</topology>
    </subcellularLocation>
</comment>
<evidence type="ECO:0000256" key="2">
    <source>
        <dbReference type="ARBA" id="ARBA00009995"/>
    </source>
</evidence>
<keyword evidence="5 11" id="KW-0808">Transferase</keyword>
<keyword evidence="12" id="KW-1185">Reference proteome</keyword>
<keyword evidence="7" id="KW-0732">Signal</keyword>
<protein>
    <recommendedName>
        <fullName evidence="3">glucuronosyltransferase</fullName>
        <ecNumber evidence="3">2.4.1.17</ecNumber>
    </recommendedName>
</protein>
<proteinExistence type="inferred from homology"/>
<evidence type="ECO:0000256" key="8">
    <source>
        <dbReference type="ARBA" id="ARBA00022989"/>
    </source>
</evidence>
<sequence>MNRLREEKFDLGIAEAFDMCGFGIFDVAEIPATIAAFSSVHAGSLSTAIGEPITSSYIPGPPSTFGDRMNIIGRLINTLEILPTRRFCNTIYETEVNGFRRKFGAHFKGYTELLSETSFVLTNSNSYLDYPRPVLRKTVAIGGVGISVDRSKNKLSEEWDAILNKRNTTVLISFGSLAKAIYIPEPHKYACHFGQGLLKTFETMPDITFTMKYEDDKFADHLSNVHISKWFPQNALLDNACPTFLYPADPRLTAFVTHGGLGSITEIPIFAEQPRNAHMLAKHRAGIVLTKYDLENPKKLRDALLNIFTDPSYTRNAKRLSEMLLSQPISPKQLLLRHVEFAASCIILLLHLLICNGYKILVYSPSFGYSHMKFMGVIADTLTEAGHSVTILMPIMDAELSEQTGVKLTGNIIKIPQEPRIREMMKWRADMISRSWLMSPSFVSFRQMAENVTKSFTYMCEGVFNDERLIKSLRGEEFDLGIAEVFGMCGFGIFELAKIPVTIATFSGVHTDTISEAIGEPILPSYVPGATSTYGDRMGFIARLMNTLDVFAAKMFFSYISKSEVKSFRRKFGAQFKGFEQLLPEGSFVLTNSNPYLDYPRPMLHKTVPIGGITVSVDASKNKLSKEWDAILNERNTTVLVSFGSVAKAIYMPESFKKGLVKTFETMPDTTFIMKYEDDTSKFADNLPNVHLSKWFPQNALLADPRLTAFVTHGGLGSVTELAYQGKPAVLIPIFAEQPRNAQMLAKHGGGIVLTKYDLENPRKLKQSLLTIFNDASYTQNAKRLSEMLRSQPISPKQLLVRHVEFAAR</sequence>
<name>A0A0B1TG03_OESDE</name>
<evidence type="ECO:0000256" key="7">
    <source>
        <dbReference type="ARBA" id="ARBA00022729"/>
    </source>
</evidence>
<dbReference type="SUPFAM" id="SSF53756">
    <property type="entry name" value="UDP-Glycosyltransferase/glycogen phosphorylase"/>
    <property type="match status" value="2"/>
</dbReference>
<dbReference type="Proteomes" id="UP000053660">
    <property type="component" value="Unassembled WGS sequence"/>
</dbReference>
<accession>A0A0B1TG03</accession>
<dbReference type="InterPro" id="IPR050271">
    <property type="entry name" value="UDP-glycosyltransferase"/>
</dbReference>
<evidence type="ECO:0000256" key="6">
    <source>
        <dbReference type="ARBA" id="ARBA00022692"/>
    </source>
</evidence>
<dbReference type="PANTHER" id="PTHR48043:SF23">
    <property type="entry name" value="UDP-GLUCURONOSYLTRANSFERASE"/>
    <property type="match status" value="1"/>
</dbReference>
<dbReference type="OrthoDB" id="5835829at2759"/>
<dbReference type="Pfam" id="PF00201">
    <property type="entry name" value="UDPGT"/>
    <property type="match status" value="2"/>
</dbReference>
<dbReference type="Gene3D" id="3.40.50.2000">
    <property type="entry name" value="Glycogen Phosphorylase B"/>
    <property type="match status" value="2"/>
</dbReference>
<dbReference type="GO" id="GO:0016020">
    <property type="term" value="C:membrane"/>
    <property type="evidence" value="ECO:0007669"/>
    <property type="project" value="UniProtKB-SubCell"/>
</dbReference>
<dbReference type="CDD" id="cd03784">
    <property type="entry name" value="GT1_Gtf-like"/>
    <property type="match status" value="2"/>
</dbReference>
<dbReference type="PANTHER" id="PTHR48043">
    <property type="entry name" value="EG:EG0003.4 PROTEIN-RELATED"/>
    <property type="match status" value="1"/>
</dbReference>
<dbReference type="AlphaFoldDB" id="A0A0B1TG03"/>
<dbReference type="PROSITE" id="PS00375">
    <property type="entry name" value="UDPGT"/>
    <property type="match status" value="1"/>
</dbReference>
<dbReference type="FunFam" id="3.40.50.2000:FF:000038">
    <property type="entry name" value="UDP-GlucuronosylTransferase"/>
    <property type="match status" value="2"/>
</dbReference>
<dbReference type="InterPro" id="IPR002213">
    <property type="entry name" value="UDP_glucos_trans"/>
</dbReference>
<evidence type="ECO:0000256" key="1">
    <source>
        <dbReference type="ARBA" id="ARBA00004167"/>
    </source>
</evidence>
<dbReference type="EMBL" id="KN549652">
    <property type="protein sequence ID" value="KHJ96488.1"/>
    <property type="molecule type" value="Genomic_DNA"/>
</dbReference>
<dbReference type="InterPro" id="IPR035595">
    <property type="entry name" value="UDP_glycos_trans_CS"/>
</dbReference>
<evidence type="ECO:0000256" key="5">
    <source>
        <dbReference type="ARBA" id="ARBA00022679"/>
    </source>
</evidence>
<comment type="catalytic activity">
    <reaction evidence="10">
        <text>glucuronate acceptor + UDP-alpha-D-glucuronate = acceptor beta-D-glucuronoside + UDP + H(+)</text>
        <dbReference type="Rhea" id="RHEA:21032"/>
        <dbReference type="ChEBI" id="CHEBI:15378"/>
        <dbReference type="ChEBI" id="CHEBI:58052"/>
        <dbReference type="ChEBI" id="CHEBI:58223"/>
        <dbReference type="ChEBI" id="CHEBI:132367"/>
        <dbReference type="ChEBI" id="CHEBI:132368"/>
        <dbReference type="EC" id="2.4.1.17"/>
    </reaction>
</comment>
<comment type="similarity">
    <text evidence="2">Belongs to the UDP-glycosyltransferase family.</text>
</comment>